<organism evidence="5 6">
    <name type="scientific">Sphingomonas colocasiae</name>
    <dbReference type="NCBI Taxonomy" id="1848973"/>
    <lineage>
        <taxon>Bacteria</taxon>
        <taxon>Pseudomonadati</taxon>
        <taxon>Pseudomonadota</taxon>
        <taxon>Alphaproteobacteria</taxon>
        <taxon>Sphingomonadales</taxon>
        <taxon>Sphingomonadaceae</taxon>
        <taxon>Sphingomonas</taxon>
    </lineage>
</organism>
<keyword evidence="3" id="KW-0804">Transcription</keyword>
<name>A0ABS7PKF7_9SPHN</name>
<dbReference type="EMBL" id="JAINVV010000003">
    <property type="protein sequence ID" value="MBY8821785.1"/>
    <property type="molecule type" value="Genomic_DNA"/>
</dbReference>
<keyword evidence="6" id="KW-1185">Reference proteome</keyword>
<dbReference type="PROSITE" id="PS50043">
    <property type="entry name" value="HTH_LUXR_2"/>
    <property type="match status" value="1"/>
</dbReference>
<proteinExistence type="predicted"/>
<dbReference type="InterPro" id="IPR000792">
    <property type="entry name" value="Tscrpt_reg_LuxR_C"/>
</dbReference>
<feature type="domain" description="HTH luxR-type" evidence="4">
    <location>
        <begin position="100"/>
        <end position="165"/>
    </location>
</feature>
<dbReference type="InterPro" id="IPR036388">
    <property type="entry name" value="WH-like_DNA-bd_sf"/>
</dbReference>
<dbReference type="SMART" id="SM00421">
    <property type="entry name" value="HTH_LUXR"/>
    <property type="match status" value="1"/>
</dbReference>
<dbReference type="SUPFAM" id="SSF46894">
    <property type="entry name" value="C-terminal effector domain of the bipartite response regulators"/>
    <property type="match status" value="1"/>
</dbReference>
<evidence type="ECO:0000313" key="5">
    <source>
        <dbReference type="EMBL" id="MBY8821785.1"/>
    </source>
</evidence>
<keyword evidence="1" id="KW-0805">Transcription regulation</keyword>
<dbReference type="CDD" id="cd06170">
    <property type="entry name" value="LuxR_C_like"/>
    <property type="match status" value="1"/>
</dbReference>
<dbReference type="InterPro" id="IPR016032">
    <property type="entry name" value="Sig_transdc_resp-reg_C-effctor"/>
</dbReference>
<evidence type="ECO:0000256" key="2">
    <source>
        <dbReference type="ARBA" id="ARBA00023125"/>
    </source>
</evidence>
<gene>
    <name evidence="5" type="ORF">K7G82_05750</name>
</gene>
<evidence type="ECO:0000256" key="3">
    <source>
        <dbReference type="ARBA" id="ARBA00023163"/>
    </source>
</evidence>
<comment type="caution">
    <text evidence="5">The sequence shown here is derived from an EMBL/GenBank/DDBJ whole genome shotgun (WGS) entry which is preliminary data.</text>
</comment>
<dbReference type="PANTHER" id="PTHR44688">
    <property type="entry name" value="DNA-BINDING TRANSCRIPTIONAL ACTIVATOR DEVR_DOSR"/>
    <property type="match status" value="1"/>
</dbReference>
<reference evidence="5 6" key="1">
    <citation type="submission" date="2021-08" db="EMBL/GenBank/DDBJ databases">
        <authorList>
            <person name="Tuo L."/>
        </authorList>
    </citation>
    <scope>NUCLEOTIDE SEQUENCE [LARGE SCALE GENOMIC DNA]</scope>
    <source>
        <strain evidence="5 6">JCM 31229</strain>
    </source>
</reference>
<dbReference type="PANTHER" id="PTHR44688:SF16">
    <property type="entry name" value="DNA-BINDING TRANSCRIPTIONAL ACTIVATOR DEVR_DOSR"/>
    <property type="match status" value="1"/>
</dbReference>
<keyword evidence="2" id="KW-0238">DNA-binding</keyword>
<evidence type="ECO:0000259" key="4">
    <source>
        <dbReference type="PROSITE" id="PS50043"/>
    </source>
</evidence>
<dbReference type="Gene3D" id="1.10.10.10">
    <property type="entry name" value="Winged helix-like DNA-binding domain superfamily/Winged helix DNA-binding domain"/>
    <property type="match status" value="1"/>
</dbReference>
<dbReference type="PRINTS" id="PR00038">
    <property type="entry name" value="HTHLUXR"/>
</dbReference>
<dbReference type="Pfam" id="PF00196">
    <property type="entry name" value="GerE"/>
    <property type="match status" value="1"/>
</dbReference>
<evidence type="ECO:0000256" key="1">
    <source>
        <dbReference type="ARBA" id="ARBA00023015"/>
    </source>
</evidence>
<sequence length="167" mass="18543">MLGDGLRCARGTGALLHVLRMLIARAQLLDLSGDRPRAIEDMIEALTLAAYDTAYGAFLENRGSLPLLRAVVRHAQDSYVDILVVDFASNIVARLARVNEDRGEAGLSLREREVLEELAQGRSNKEIARLLDMTEHTVKFHLKNLFAKLDVARRTQAVARARELGLI</sequence>
<dbReference type="PROSITE" id="PS00622">
    <property type="entry name" value="HTH_LUXR_1"/>
    <property type="match status" value="1"/>
</dbReference>
<accession>A0ABS7PKF7</accession>
<dbReference type="Proteomes" id="UP000706039">
    <property type="component" value="Unassembled WGS sequence"/>
</dbReference>
<protein>
    <submittedName>
        <fullName evidence="5">LuxR C-terminal-related transcriptional regulator</fullName>
    </submittedName>
</protein>
<evidence type="ECO:0000313" key="6">
    <source>
        <dbReference type="Proteomes" id="UP000706039"/>
    </source>
</evidence>